<keyword evidence="6" id="KW-0472">Membrane</keyword>
<keyword evidence="2" id="KW-0597">Phosphoprotein</keyword>
<evidence type="ECO:0000256" key="6">
    <source>
        <dbReference type="SAM" id="Phobius"/>
    </source>
</evidence>
<evidence type="ECO:0000256" key="4">
    <source>
        <dbReference type="ARBA" id="ARBA00022737"/>
    </source>
</evidence>
<dbReference type="InterPro" id="IPR020845">
    <property type="entry name" value="AMP-binding_CS"/>
</dbReference>
<evidence type="ECO:0000313" key="8">
    <source>
        <dbReference type="EMBL" id="RHW46574.1"/>
    </source>
</evidence>
<dbReference type="InterPro" id="IPR012728">
    <property type="entry name" value="Pls/PosA_C"/>
</dbReference>
<dbReference type="SUPFAM" id="SSF51161">
    <property type="entry name" value="Trimeric LpxA-like enzymes"/>
    <property type="match status" value="3"/>
</dbReference>
<keyword evidence="6" id="KW-0812">Transmembrane</keyword>
<keyword evidence="1" id="KW-0596">Phosphopantetheine</keyword>
<dbReference type="SMART" id="SM00823">
    <property type="entry name" value="PKS_PP"/>
    <property type="match status" value="1"/>
</dbReference>
<dbReference type="Proteomes" id="UP000285376">
    <property type="component" value="Unassembled WGS sequence"/>
</dbReference>
<dbReference type="InterPro" id="IPR042099">
    <property type="entry name" value="ANL_N_sf"/>
</dbReference>
<dbReference type="GO" id="GO:0043041">
    <property type="term" value="P:amino acid activation for nonribosomal peptide biosynthetic process"/>
    <property type="evidence" value="ECO:0007669"/>
    <property type="project" value="TreeGrafter"/>
</dbReference>
<dbReference type="SUPFAM" id="SSF47336">
    <property type="entry name" value="ACP-like"/>
    <property type="match status" value="1"/>
</dbReference>
<dbReference type="Pfam" id="PF00501">
    <property type="entry name" value="AMP-binding"/>
    <property type="match status" value="1"/>
</dbReference>
<dbReference type="InterPro" id="IPR009081">
    <property type="entry name" value="PP-bd_ACP"/>
</dbReference>
<protein>
    <submittedName>
        <fullName evidence="8">Amino acid adenylation domain-containing protein</fullName>
    </submittedName>
</protein>
<dbReference type="Gene3D" id="3.30.300.30">
    <property type="match status" value="1"/>
</dbReference>
<dbReference type="InterPro" id="IPR020806">
    <property type="entry name" value="PKS_PP-bd"/>
</dbReference>
<dbReference type="SUPFAM" id="SSF56801">
    <property type="entry name" value="Acetyl-CoA synthetase-like"/>
    <property type="match status" value="1"/>
</dbReference>
<evidence type="ECO:0000256" key="2">
    <source>
        <dbReference type="ARBA" id="ARBA00022553"/>
    </source>
</evidence>
<dbReference type="NCBIfam" id="TIGR02353">
    <property type="entry name" value="NRPS_term_dom"/>
    <property type="match status" value="1"/>
</dbReference>
<sequence>MRLMTSDPPESTLLRADRAPAPRTLVDILRETVAANPDAPAVDNGVDVMTYAEFADAAEQFADALHEMGIGSGERIGIRIPSGTLDLYVAIAGTLVARCAYVPVDFDDPDERADTVFGEADVAAIAGKDLVISPREHEHADDGNTHTGDPGLTDDAWIIFTSGSTGKPKGVAVTHRNAAAFVDAEANLFLQDAPIGPGDRVMAGLSVAFDASCEEIWLAWRYGACLVPAPRSLVKSGMDLGPWLSANDITVISTVPTLVALWPHEALAEVRLLILGGEACPPEIGARLANERREVWNTYGPTEATVVACAAQLTGEPPVRIGLPLDGWDLAVVDGEGNPVPEGEPGELIIGGVGLARYLDPAKDAEKYAPMPTLGWERAYRSGDIVVNDPRGLVFNGRADDQIKLGGRRIELGEIDSNLLQLPGVSGAAAAVRTSQTGNKLLVGYLTVEDGFDRKAATAHLRETMPAALVPQLAVVDTLPTRTSGKIDRDALPWPLEITSDDEDGAFTGTAARLRELYTAILGAPPASPEDNFFDLGGGSLSAAQLVARVRETHPEFTVADVYENESIAELAAAIDAMDSPTTRLNDDVVRVRRSTQTMQVVASLAVRQFSALRWLTWLGAGANLAHAVGLEWIPTLDWFWIALGWVLFVAPPGRMILAALAARVILRGVQPGAYTRGGRTHLRVWLAERLADELGATTLAGAPLVKFYARLLGCDIRKHVDLHSLPPVTGLLTLGKGCSVEPEVELRGHWIDGDVFHLGRIEVGANARVGTRSTLLPGARIGKRAEVAPGSGVFGDVHAGELWSGAPAVHIGEARGPWEDEAPPNKPIWLGAYAASGIAASLVPAVGAAAGIAVCWPWLKDADSVADLARITAIGVVPATLVGFVTTALVILGAVRLLGHGLREGYHPIHGGQGWRAWTTIRLLDEARTWLFPLYSSTLTPVWLRALGARIGKDVEASTVLMLPKMADIGAGSFLADDTLVANYELGGGWIRIAPVKVGKGAFLGNSGMAAPGRKVPKRGLVAVLSAAPARGSAKKGTSWLGSPPQRLRREAGESDTSRTTAPPQRLRVARAVVEALRIVPQSLHSALIAGSALTMLAVADRFSWLVAALTGGCVLVVAGALGGLSAVVAKWLLVGRLRVTEYPLWSSFVWRNELADTFTEVIAAPWLIRANAGTPVLNLWLRLMGAKIGHGVWCETYWLPEADLIRLGDGACVNAGCVVQTHLFHDRILAMDTVTLGDGATLGSNSVVLPAAALGRHATVGPTSLVMRGESVPDKTRWLGNPIGPWLEDDDDTPETTRERSARA</sequence>
<feature type="region of interest" description="Disordered" evidence="5">
    <location>
        <begin position="1281"/>
        <end position="1306"/>
    </location>
</feature>
<gene>
    <name evidence="8" type="ORF">D1832_04815</name>
</gene>
<dbReference type="InterPro" id="IPR018357">
    <property type="entry name" value="Hexapep_transf_CS"/>
</dbReference>
<feature type="compositionally biased region" description="Basic and acidic residues" evidence="5">
    <location>
        <begin position="1297"/>
        <end position="1306"/>
    </location>
</feature>
<dbReference type="InterPro" id="IPR029058">
    <property type="entry name" value="AB_hydrolase_fold"/>
</dbReference>
<feature type="transmembrane region" description="Helical" evidence="6">
    <location>
        <begin position="834"/>
        <end position="860"/>
    </location>
</feature>
<evidence type="ECO:0000259" key="7">
    <source>
        <dbReference type="PROSITE" id="PS50075"/>
    </source>
</evidence>
<comment type="caution">
    <text evidence="8">The sequence shown here is derived from an EMBL/GenBank/DDBJ whole genome shotgun (WGS) entry which is preliminary data.</text>
</comment>
<dbReference type="Pfam" id="PF00550">
    <property type="entry name" value="PP-binding"/>
    <property type="match status" value="1"/>
</dbReference>
<dbReference type="InterPro" id="IPR045851">
    <property type="entry name" value="AMP-bd_C_sf"/>
</dbReference>
<dbReference type="InterPro" id="IPR036736">
    <property type="entry name" value="ACP-like_sf"/>
</dbReference>
<dbReference type="GO" id="GO:0016740">
    <property type="term" value="F:transferase activity"/>
    <property type="evidence" value="ECO:0007669"/>
    <property type="project" value="UniProtKB-KW"/>
</dbReference>
<dbReference type="EMBL" id="QWLM01000004">
    <property type="protein sequence ID" value="RHW46574.1"/>
    <property type="molecule type" value="Genomic_DNA"/>
</dbReference>
<evidence type="ECO:0000313" key="9">
    <source>
        <dbReference type="Proteomes" id="UP000285376"/>
    </source>
</evidence>
<accession>A0A417Z7F1</accession>
<feature type="transmembrane region" description="Helical" evidence="6">
    <location>
        <begin position="640"/>
        <end position="667"/>
    </location>
</feature>
<dbReference type="PROSITE" id="PS50075">
    <property type="entry name" value="CARRIER"/>
    <property type="match status" value="1"/>
</dbReference>
<dbReference type="InterPro" id="IPR000873">
    <property type="entry name" value="AMP-dep_synth/lig_dom"/>
</dbReference>
<dbReference type="PANTHER" id="PTHR45527:SF1">
    <property type="entry name" value="FATTY ACID SYNTHASE"/>
    <property type="match status" value="1"/>
</dbReference>
<feature type="transmembrane region" description="Helical" evidence="6">
    <location>
        <begin position="1106"/>
        <end position="1130"/>
    </location>
</feature>
<dbReference type="Gene3D" id="3.40.50.12780">
    <property type="entry name" value="N-terminal domain of ligase-like"/>
    <property type="match status" value="1"/>
</dbReference>
<proteinExistence type="predicted"/>
<feature type="domain" description="Carrier" evidence="7">
    <location>
        <begin position="505"/>
        <end position="579"/>
    </location>
</feature>
<name>A0A417Z7F1_9MICO</name>
<feature type="region of interest" description="Disordered" evidence="5">
    <location>
        <begin position="1034"/>
        <end position="1065"/>
    </location>
</feature>
<keyword evidence="6" id="KW-1133">Transmembrane helix</keyword>
<dbReference type="PANTHER" id="PTHR45527">
    <property type="entry name" value="NONRIBOSOMAL PEPTIDE SYNTHETASE"/>
    <property type="match status" value="1"/>
</dbReference>
<keyword evidence="4" id="KW-0677">Repeat</keyword>
<evidence type="ECO:0000256" key="1">
    <source>
        <dbReference type="ARBA" id="ARBA00022450"/>
    </source>
</evidence>
<dbReference type="GO" id="GO:0044550">
    <property type="term" value="P:secondary metabolite biosynthetic process"/>
    <property type="evidence" value="ECO:0007669"/>
    <property type="project" value="TreeGrafter"/>
</dbReference>
<evidence type="ECO:0000256" key="5">
    <source>
        <dbReference type="SAM" id="MobiDB-lite"/>
    </source>
</evidence>
<dbReference type="Gene3D" id="3.40.50.1820">
    <property type="entry name" value="alpha/beta hydrolase"/>
    <property type="match status" value="1"/>
</dbReference>
<reference evidence="8 9" key="1">
    <citation type="submission" date="2018-08" db="EMBL/GenBank/DDBJ databases">
        <title>Whole genome sequence analysis of Dermacoccus abyssi bacteria isolated from Deep Mariana trench Micromonospora spp reveals genes involved in the environmental adaptation and production of secondary metabolites.</title>
        <authorList>
            <person name="Abdel-Mageed W.M."/>
            <person name="Lehri B."/>
            <person name="Nouioui I."/>
            <person name="Goodfellow I."/>
            <person name="Jaspars M."/>
            <person name="Karlyshev A."/>
        </authorList>
    </citation>
    <scope>NUCLEOTIDE SEQUENCE [LARGE SCALE GENOMIC DNA]</scope>
    <source>
        <strain evidence="8 9">MT1.1</strain>
    </source>
</reference>
<organism evidence="8 9">
    <name type="scientific">Dermacoccus abyssi</name>
    <dbReference type="NCBI Taxonomy" id="322596"/>
    <lineage>
        <taxon>Bacteria</taxon>
        <taxon>Bacillati</taxon>
        <taxon>Actinomycetota</taxon>
        <taxon>Actinomycetes</taxon>
        <taxon>Micrococcales</taxon>
        <taxon>Dermacoccaceae</taxon>
        <taxon>Dermacoccus</taxon>
    </lineage>
</organism>
<dbReference type="InterPro" id="IPR010071">
    <property type="entry name" value="AA_adenyl_dom"/>
</dbReference>
<dbReference type="GO" id="GO:0031177">
    <property type="term" value="F:phosphopantetheine binding"/>
    <property type="evidence" value="ECO:0007669"/>
    <property type="project" value="InterPro"/>
</dbReference>
<evidence type="ECO:0000256" key="3">
    <source>
        <dbReference type="ARBA" id="ARBA00022679"/>
    </source>
</evidence>
<dbReference type="CDD" id="cd05930">
    <property type="entry name" value="A_NRPS"/>
    <property type="match status" value="1"/>
</dbReference>
<dbReference type="GO" id="GO:0005737">
    <property type="term" value="C:cytoplasm"/>
    <property type="evidence" value="ECO:0007669"/>
    <property type="project" value="TreeGrafter"/>
</dbReference>
<dbReference type="NCBIfam" id="TIGR01733">
    <property type="entry name" value="AA-adenyl-dom"/>
    <property type="match status" value="1"/>
</dbReference>
<dbReference type="Gene3D" id="2.160.10.10">
    <property type="entry name" value="Hexapeptide repeat proteins"/>
    <property type="match status" value="2"/>
</dbReference>
<feature type="compositionally biased region" description="Basic and acidic residues" evidence="5">
    <location>
        <begin position="1049"/>
        <end position="1058"/>
    </location>
</feature>
<feature type="transmembrane region" description="Helical" evidence="6">
    <location>
        <begin position="872"/>
        <end position="896"/>
    </location>
</feature>
<keyword evidence="3" id="KW-0808">Transferase</keyword>
<dbReference type="PROSITE" id="PS00455">
    <property type="entry name" value="AMP_BINDING"/>
    <property type="match status" value="1"/>
</dbReference>
<dbReference type="InterPro" id="IPR011004">
    <property type="entry name" value="Trimer_LpxA-like_sf"/>
</dbReference>
<dbReference type="PROSITE" id="PS00101">
    <property type="entry name" value="HEXAPEP_TRANSFERASES"/>
    <property type="match status" value="1"/>
</dbReference>